<dbReference type="InterPro" id="IPR036100">
    <property type="entry name" value="QueA_sf"/>
</dbReference>
<comment type="subcellular location">
    <subcellularLocation>
        <location evidence="1 13">Cytoplasm</location>
    </subcellularLocation>
</comment>
<evidence type="ECO:0000313" key="15">
    <source>
        <dbReference type="Proteomes" id="UP000194968"/>
    </source>
</evidence>
<evidence type="ECO:0000313" key="14">
    <source>
        <dbReference type="EMBL" id="OTQ49075.1"/>
    </source>
</evidence>
<name>A0A242NTL9_9GAMM</name>
<comment type="caution">
    <text evidence="14">The sequence shown here is derived from an EMBL/GenBank/DDBJ whole genome shotgun (WGS) entry which is preliminary data.</text>
</comment>
<keyword evidence="5 13" id="KW-0808">Transferase</keyword>
<evidence type="ECO:0000256" key="5">
    <source>
        <dbReference type="ARBA" id="ARBA00022679"/>
    </source>
</evidence>
<keyword evidence="14" id="KW-0413">Isomerase</keyword>
<dbReference type="Gene3D" id="2.40.10.240">
    <property type="entry name" value="QueA-like"/>
    <property type="match status" value="1"/>
</dbReference>
<sequence>MQLSDFNFTLPKELIAKYPSETRSSCRLLALDGHTGKIEDKVFTDIVDYINAGDLLIFNNTKVIPARLYGKKVSGGKIEVLIERLLEGNRALAHIKASKSPKIGAELILGENENIQVTMVARHDALFELQFPDDVLSILNEIGHIPLPPYIDRPDDAQDREVYQTVYSKVPGAVAAPTAGLHFDKPLLDKLKQKGVEMEFVTLHVGAGTFQPVRVENIETHIMHAEYAEVPESVVKAVLDCKARGNKVIAVGTTSVRALESAAQQTGTIAPFFADTRIFIYPGYQFKVIDSLITNFHLPESTLIMLVSAFAGYENTMNAYQYAVKEKYQFFSYGDAMLITNNK</sequence>
<gene>
    <name evidence="13" type="primary">queA</name>
    <name evidence="14" type="ORF">B6D06_07930</name>
</gene>
<evidence type="ECO:0000256" key="2">
    <source>
        <dbReference type="ARBA" id="ARBA00004691"/>
    </source>
</evidence>
<keyword evidence="7 13" id="KW-0671">Queuosine biosynthesis</keyword>
<evidence type="ECO:0000256" key="11">
    <source>
        <dbReference type="ARBA" id="ARBA00069325"/>
    </source>
</evidence>
<dbReference type="HAMAP" id="MF_00113">
    <property type="entry name" value="QueA"/>
    <property type="match status" value="1"/>
</dbReference>
<comment type="catalytic activity">
    <reaction evidence="8 13">
        <text>7-aminomethyl-7-carbaguanosine(34) in tRNA + S-adenosyl-L-methionine = epoxyqueuosine(34) in tRNA + adenine + L-methionine + 2 H(+)</text>
        <dbReference type="Rhea" id="RHEA:32155"/>
        <dbReference type="Rhea" id="RHEA-COMP:10342"/>
        <dbReference type="Rhea" id="RHEA-COMP:18582"/>
        <dbReference type="ChEBI" id="CHEBI:15378"/>
        <dbReference type="ChEBI" id="CHEBI:16708"/>
        <dbReference type="ChEBI" id="CHEBI:57844"/>
        <dbReference type="ChEBI" id="CHEBI:59789"/>
        <dbReference type="ChEBI" id="CHEBI:82833"/>
        <dbReference type="ChEBI" id="CHEBI:194443"/>
        <dbReference type="EC" id="2.4.99.17"/>
    </reaction>
</comment>
<dbReference type="GO" id="GO:0005737">
    <property type="term" value="C:cytoplasm"/>
    <property type="evidence" value="ECO:0007669"/>
    <property type="project" value="UniProtKB-SubCell"/>
</dbReference>
<dbReference type="FunFam" id="3.40.1780.10:FF:000001">
    <property type="entry name" value="S-adenosylmethionine:tRNA ribosyltransferase-isomerase"/>
    <property type="match status" value="1"/>
</dbReference>
<evidence type="ECO:0000256" key="13">
    <source>
        <dbReference type="HAMAP-Rule" id="MF_00113"/>
    </source>
</evidence>
<dbReference type="Proteomes" id="UP000194968">
    <property type="component" value="Unassembled WGS sequence"/>
</dbReference>
<dbReference type="Gene3D" id="3.40.1780.10">
    <property type="entry name" value="QueA-like"/>
    <property type="match status" value="1"/>
</dbReference>
<evidence type="ECO:0000256" key="1">
    <source>
        <dbReference type="ARBA" id="ARBA00004496"/>
    </source>
</evidence>
<evidence type="ECO:0000256" key="12">
    <source>
        <dbReference type="ARBA" id="ARBA00076160"/>
    </source>
</evidence>
<organism evidence="14 15">
    <name type="scientific">Gilliamella apis</name>
    <dbReference type="NCBI Taxonomy" id="1970738"/>
    <lineage>
        <taxon>Bacteria</taxon>
        <taxon>Pseudomonadati</taxon>
        <taxon>Pseudomonadota</taxon>
        <taxon>Gammaproteobacteria</taxon>
        <taxon>Orbales</taxon>
        <taxon>Orbaceae</taxon>
        <taxon>Gilliamella</taxon>
    </lineage>
</organism>
<dbReference type="GO" id="GO:0008616">
    <property type="term" value="P:tRNA queuosine(34) biosynthetic process"/>
    <property type="evidence" value="ECO:0007669"/>
    <property type="project" value="UniProtKB-UniRule"/>
</dbReference>
<dbReference type="AlphaFoldDB" id="A0A242NTL9"/>
<evidence type="ECO:0000256" key="8">
    <source>
        <dbReference type="ARBA" id="ARBA00052751"/>
    </source>
</evidence>
<accession>A0A242P6L1</accession>
<dbReference type="InterPro" id="IPR042119">
    <property type="entry name" value="QueA_dom2"/>
</dbReference>
<dbReference type="SUPFAM" id="SSF111337">
    <property type="entry name" value="QueA-like"/>
    <property type="match status" value="1"/>
</dbReference>
<dbReference type="FunFam" id="2.40.10.240:FF:000001">
    <property type="entry name" value="S-adenosylmethionine:tRNA ribosyltransferase-isomerase"/>
    <property type="match status" value="1"/>
</dbReference>
<accession>A0A242NTL9</accession>
<dbReference type="InterPro" id="IPR003699">
    <property type="entry name" value="QueA"/>
</dbReference>
<evidence type="ECO:0000256" key="4">
    <source>
        <dbReference type="ARBA" id="ARBA00022490"/>
    </source>
</evidence>
<keyword evidence="6 13" id="KW-0949">S-adenosyl-L-methionine</keyword>
<dbReference type="EMBL" id="NASK01000098">
    <property type="protein sequence ID" value="OTQ49075.1"/>
    <property type="molecule type" value="Genomic_DNA"/>
</dbReference>
<dbReference type="UniPathway" id="UPA00392"/>
<evidence type="ECO:0000256" key="6">
    <source>
        <dbReference type="ARBA" id="ARBA00022691"/>
    </source>
</evidence>
<evidence type="ECO:0000256" key="9">
    <source>
        <dbReference type="ARBA" id="ARBA00061210"/>
    </source>
</evidence>
<proteinExistence type="inferred from homology"/>
<dbReference type="PANTHER" id="PTHR30307">
    <property type="entry name" value="S-ADENOSYLMETHIONINE:TRNA RIBOSYLTRANSFERASE-ISOMERASE"/>
    <property type="match status" value="1"/>
</dbReference>
<dbReference type="Pfam" id="PF02547">
    <property type="entry name" value="Queuosine_synth"/>
    <property type="match status" value="1"/>
</dbReference>
<dbReference type="GO" id="GO:0051075">
    <property type="term" value="F:S-adenosylmethionine:tRNA ribosyltransferase-isomerase activity"/>
    <property type="evidence" value="ECO:0007669"/>
    <property type="project" value="UniProtKB-EC"/>
</dbReference>
<evidence type="ECO:0000256" key="7">
    <source>
        <dbReference type="ARBA" id="ARBA00022785"/>
    </source>
</evidence>
<dbReference type="OrthoDB" id="9805933at2"/>
<comment type="similarity">
    <text evidence="9 13">Belongs to the QueA family.</text>
</comment>
<dbReference type="NCBIfam" id="NF001140">
    <property type="entry name" value="PRK00147.1"/>
    <property type="match status" value="1"/>
</dbReference>
<comment type="pathway">
    <text evidence="2 13">tRNA modification; tRNA-queuosine biosynthesis.</text>
</comment>
<comment type="subunit">
    <text evidence="3 13">Monomer.</text>
</comment>
<comment type="function">
    <text evidence="13">Transfers and isomerizes the ribose moiety from AdoMet to the 7-aminomethyl group of 7-deazaguanine (preQ1-tRNA) to give epoxyqueuosine (oQ-tRNA).</text>
</comment>
<protein>
    <recommendedName>
        <fullName evidence="11 13">S-adenosylmethionine:tRNA ribosyltransferase-isomerase</fullName>
        <ecNumber evidence="10 13">2.4.99.17</ecNumber>
    </recommendedName>
    <alternativeName>
        <fullName evidence="12 13">Queuosine biosynthesis protein QueA</fullName>
    </alternativeName>
</protein>
<evidence type="ECO:0000256" key="3">
    <source>
        <dbReference type="ARBA" id="ARBA00011245"/>
    </source>
</evidence>
<dbReference type="EC" id="2.4.99.17" evidence="10 13"/>
<dbReference type="RefSeq" id="WP_065578300.1">
    <property type="nucleotide sequence ID" value="NZ_LZGI01000011.1"/>
</dbReference>
<evidence type="ECO:0000256" key="10">
    <source>
        <dbReference type="ARBA" id="ARBA00066503"/>
    </source>
</evidence>
<reference evidence="14 15" key="1">
    <citation type="submission" date="2017-03" db="EMBL/GenBank/DDBJ databases">
        <title>Comparative genomics of honeybee gut symbionts reveal geographically distinct and subgroup specific antibiotic resistance.</title>
        <authorList>
            <person name="Ludvigsen J."/>
            <person name="Porcellato D."/>
            <person name="Labee-Lund T.M."/>
            <person name="Amdam G.V."/>
            <person name="Rudi K."/>
        </authorList>
    </citation>
    <scope>NUCLEOTIDE SEQUENCE [LARGE SCALE GENOMIC DNA]</scope>
    <source>
        <strain evidence="14 15">A-4-12</strain>
    </source>
</reference>
<dbReference type="PANTHER" id="PTHR30307:SF0">
    <property type="entry name" value="S-ADENOSYLMETHIONINE:TRNA RIBOSYLTRANSFERASE-ISOMERASE"/>
    <property type="match status" value="1"/>
</dbReference>
<keyword evidence="4 13" id="KW-0963">Cytoplasm</keyword>
<dbReference type="InterPro" id="IPR042118">
    <property type="entry name" value="QueA_dom1"/>
</dbReference>
<dbReference type="NCBIfam" id="TIGR00113">
    <property type="entry name" value="queA"/>
    <property type="match status" value="1"/>
</dbReference>